<keyword evidence="7" id="KW-1185">Reference proteome</keyword>
<evidence type="ECO:0000259" key="5">
    <source>
        <dbReference type="SMART" id="SM00479"/>
    </source>
</evidence>
<dbReference type="Pfam" id="PF00929">
    <property type="entry name" value="RNase_T"/>
    <property type="match status" value="1"/>
</dbReference>
<evidence type="ECO:0000256" key="3">
    <source>
        <dbReference type="ARBA" id="ARBA00022839"/>
    </source>
</evidence>
<protein>
    <submittedName>
        <fullName evidence="6">3'-5' exonuclease</fullName>
    </submittedName>
</protein>
<dbReference type="PANTHER" id="PTHR30231:SF4">
    <property type="entry name" value="PROTEIN NEN2"/>
    <property type="match status" value="1"/>
</dbReference>
<dbReference type="SMART" id="SM00479">
    <property type="entry name" value="EXOIII"/>
    <property type="match status" value="1"/>
</dbReference>
<dbReference type="Proteomes" id="UP001596067">
    <property type="component" value="Unassembled WGS sequence"/>
</dbReference>
<feature type="compositionally biased region" description="Pro residues" evidence="4">
    <location>
        <begin position="275"/>
        <end position="284"/>
    </location>
</feature>
<keyword evidence="1" id="KW-0540">Nuclease</keyword>
<dbReference type="Gene3D" id="3.30.420.10">
    <property type="entry name" value="Ribonuclease H-like superfamily/Ribonuclease H"/>
    <property type="match status" value="1"/>
</dbReference>
<name>A0ABW1EXQ3_9ACTN</name>
<dbReference type="GO" id="GO:0004527">
    <property type="term" value="F:exonuclease activity"/>
    <property type="evidence" value="ECO:0007669"/>
    <property type="project" value="UniProtKB-KW"/>
</dbReference>
<keyword evidence="2" id="KW-0378">Hydrolase</keyword>
<feature type="region of interest" description="Disordered" evidence="4">
    <location>
        <begin position="204"/>
        <end position="311"/>
    </location>
</feature>
<dbReference type="InterPro" id="IPR013520">
    <property type="entry name" value="Ribonucl_H"/>
</dbReference>
<evidence type="ECO:0000313" key="6">
    <source>
        <dbReference type="EMBL" id="MFC5886445.1"/>
    </source>
</evidence>
<evidence type="ECO:0000256" key="1">
    <source>
        <dbReference type="ARBA" id="ARBA00022722"/>
    </source>
</evidence>
<keyword evidence="3 6" id="KW-0269">Exonuclease</keyword>
<evidence type="ECO:0000256" key="4">
    <source>
        <dbReference type="SAM" id="MobiDB-lite"/>
    </source>
</evidence>
<reference evidence="7" key="1">
    <citation type="journal article" date="2019" name="Int. J. Syst. Evol. Microbiol.">
        <title>The Global Catalogue of Microorganisms (GCM) 10K type strain sequencing project: providing services to taxonomists for standard genome sequencing and annotation.</title>
        <authorList>
            <consortium name="The Broad Institute Genomics Platform"/>
            <consortium name="The Broad Institute Genome Sequencing Center for Infectious Disease"/>
            <person name="Wu L."/>
            <person name="Ma J."/>
        </authorList>
    </citation>
    <scope>NUCLEOTIDE SEQUENCE [LARGE SCALE GENOMIC DNA]</scope>
    <source>
        <strain evidence="7">CGMCC 4.1469</strain>
    </source>
</reference>
<gene>
    <name evidence="6" type="ORF">ACFP0N_15870</name>
</gene>
<dbReference type="CDD" id="cd06127">
    <property type="entry name" value="DEDDh"/>
    <property type="match status" value="1"/>
</dbReference>
<evidence type="ECO:0000313" key="7">
    <source>
        <dbReference type="Proteomes" id="UP001596067"/>
    </source>
</evidence>
<feature type="compositionally biased region" description="Basic and acidic residues" evidence="4">
    <location>
        <begin position="238"/>
        <end position="247"/>
    </location>
</feature>
<organism evidence="6 7">
    <name type="scientific">Kitasatospora aburaviensis</name>
    <dbReference type="NCBI Taxonomy" id="67265"/>
    <lineage>
        <taxon>Bacteria</taxon>
        <taxon>Bacillati</taxon>
        <taxon>Actinomycetota</taxon>
        <taxon>Actinomycetes</taxon>
        <taxon>Kitasatosporales</taxon>
        <taxon>Streptomycetaceae</taxon>
        <taxon>Kitasatospora</taxon>
    </lineage>
</organism>
<feature type="compositionally biased region" description="Polar residues" evidence="4">
    <location>
        <begin position="228"/>
        <end position="237"/>
    </location>
</feature>
<dbReference type="PANTHER" id="PTHR30231">
    <property type="entry name" value="DNA POLYMERASE III SUBUNIT EPSILON"/>
    <property type="match status" value="1"/>
</dbReference>
<proteinExistence type="predicted"/>
<evidence type="ECO:0000256" key="2">
    <source>
        <dbReference type="ARBA" id="ARBA00022801"/>
    </source>
</evidence>
<comment type="caution">
    <text evidence="6">The sequence shown here is derived from an EMBL/GenBank/DDBJ whole genome shotgun (WGS) entry which is preliminary data.</text>
</comment>
<feature type="domain" description="Exonuclease" evidence="5">
    <location>
        <begin position="18"/>
        <end position="183"/>
    </location>
</feature>
<sequence>MLPGPTPGTPLAPSGAGGFAVVDVEATGRSPWRHRVVEVAVVLLDGRLRPEAEFCTLLDPLGPVGPTHVHRIAQADVEGAPRFREIAPQLLELLAGRVLVGHHVTCDHAFLDREFARIGVPLPPVPLLCTMRLARDHLPEARGFGLAACVEAAGLGRFPAHTALGDARATADLLRHCLGAASCPPDDWAVPLREAARVPWPRLGRARSRQSGEPVLLVRRDPLPGLPAQSSGPTSDEPSGRPSDEPFGRSFDQPFGRSFDQPFDQPSGRSFDQPCGPPAGPPRGPAYGLRPPRARPPAEVREGTGAMGSSA</sequence>
<dbReference type="SUPFAM" id="SSF53098">
    <property type="entry name" value="Ribonuclease H-like"/>
    <property type="match status" value="1"/>
</dbReference>
<dbReference type="RefSeq" id="WP_313764325.1">
    <property type="nucleotide sequence ID" value="NZ_BAAAVH010000060.1"/>
</dbReference>
<accession>A0ABW1EXQ3</accession>
<dbReference type="InterPro" id="IPR036397">
    <property type="entry name" value="RNaseH_sf"/>
</dbReference>
<dbReference type="InterPro" id="IPR012337">
    <property type="entry name" value="RNaseH-like_sf"/>
</dbReference>
<dbReference type="EMBL" id="JBHSOD010000017">
    <property type="protein sequence ID" value="MFC5886445.1"/>
    <property type="molecule type" value="Genomic_DNA"/>
</dbReference>